<keyword evidence="7 8" id="KW-0472">Membrane</keyword>
<evidence type="ECO:0000313" key="11">
    <source>
        <dbReference type="Proteomes" id="UP001583186"/>
    </source>
</evidence>
<comment type="function">
    <text evidence="8">Fatty acyl-coenzyme A (CoA) diphosphatase that hydrolyzes fatty acyl-CoA to yield acyl-4'-phosphopantetheine and adenosine 3',5'-bisphosphate. Preferentially hydrolyzes unsaturated long-chain acyl-CoA substrates in the endoplasmic reticulum (ER) lumen. This catalytic activity is required for maintaining ER structure and for lipid droplets (LDs) biogenesis, which are lipid storage organelles involved in maintaining lipid and energy homeostasis. May directly bind to diacylglycerol (DAGs) and triacylglycerol, which is also important for LD biogenesis. May support directional budding of nacent LDs from the ER into the cytosol by reducing DAG levels at sites of LD formation. May play a role in the regulation of cell morphology and cytoskeletal organization. Involved in phospholipid biosynthesis.</text>
</comment>
<dbReference type="HAMAP" id="MF_03231">
    <property type="entry name" value="SCS3"/>
    <property type="match status" value="1"/>
</dbReference>
<dbReference type="PANTHER" id="PTHR23129">
    <property type="entry name" value="ACYL-COENZYME A DIPHOSPHATASE FITM2"/>
    <property type="match status" value="1"/>
</dbReference>
<evidence type="ECO:0000256" key="4">
    <source>
        <dbReference type="ARBA" id="ARBA00022824"/>
    </source>
</evidence>
<evidence type="ECO:0000256" key="2">
    <source>
        <dbReference type="ARBA" id="ARBA00022692"/>
    </source>
</evidence>
<keyword evidence="8" id="KW-1208">Phospholipid metabolism</keyword>
<dbReference type="EMBL" id="JAWCUI010000006">
    <property type="protein sequence ID" value="KAL1902009.1"/>
    <property type="molecule type" value="Genomic_DNA"/>
</dbReference>
<accession>A0ABR3ZPC0</accession>
<dbReference type="Proteomes" id="UP001583186">
    <property type="component" value="Unassembled WGS sequence"/>
</dbReference>
<keyword evidence="3 8" id="KW-0378">Hydrolase</keyword>
<dbReference type="PANTHER" id="PTHR23129:SF0">
    <property type="entry name" value="ACYL-COENZYME A DIPHOSPHATASE FITM2"/>
    <property type="match status" value="1"/>
</dbReference>
<keyword evidence="6" id="KW-0443">Lipid metabolism</keyword>
<dbReference type="Pfam" id="PF10261">
    <property type="entry name" value="FIT"/>
    <property type="match status" value="1"/>
</dbReference>
<feature type="active site" evidence="8">
    <location>
        <position position="349"/>
    </location>
</feature>
<dbReference type="InterPro" id="IPR046400">
    <property type="entry name" value="SCS3"/>
</dbReference>
<gene>
    <name evidence="8" type="primary">SCS3</name>
    <name evidence="8" type="synonym">FIT2B</name>
    <name evidence="10" type="ORF">Sste5346_001715</name>
</gene>
<comment type="catalytic activity">
    <reaction evidence="8">
        <text>hexadecanoyl-CoA + H2O = S-hexadecanoyl-4'-phosphopantetheine + adenosine 3',5'-bisphosphate + 2 H(+)</text>
        <dbReference type="Rhea" id="RHEA:50032"/>
        <dbReference type="ChEBI" id="CHEBI:15377"/>
        <dbReference type="ChEBI" id="CHEBI:15378"/>
        <dbReference type="ChEBI" id="CHEBI:57379"/>
        <dbReference type="ChEBI" id="CHEBI:58343"/>
        <dbReference type="ChEBI" id="CHEBI:132018"/>
    </reaction>
</comment>
<feature type="transmembrane region" description="Helical" evidence="9">
    <location>
        <begin position="32"/>
        <end position="50"/>
    </location>
</feature>
<dbReference type="InterPro" id="IPR019388">
    <property type="entry name" value="FIT"/>
</dbReference>
<comment type="caution">
    <text evidence="10">The sequence shown here is derived from an EMBL/GenBank/DDBJ whole genome shotgun (WGS) entry which is preliminary data.</text>
</comment>
<dbReference type="EC" id="3.6.1.-" evidence="8"/>
<keyword evidence="8" id="KW-0444">Lipid biosynthesis</keyword>
<protein>
    <recommendedName>
        <fullName evidence="8">Acyl-coenzyme A diphosphatase SCS3</fullName>
        <ecNumber evidence="8">3.6.1.-</ecNumber>
    </recommendedName>
    <alternativeName>
        <fullName evidence="8">FIT family protein SCS3</fullName>
    </alternativeName>
</protein>
<feature type="transmembrane region" description="Helical" evidence="9">
    <location>
        <begin position="100"/>
        <end position="118"/>
    </location>
</feature>
<name>A0ABR3ZPC0_9PEZI</name>
<feature type="transmembrane region" description="Helical" evidence="9">
    <location>
        <begin position="355"/>
        <end position="371"/>
    </location>
</feature>
<feature type="transmembrane region" description="Helical" evidence="9">
    <location>
        <begin position="325"/>
        <end position="349"/>
    </location>
</feature>
<evidence type="ECO:0000313" key="10">
    <source>
        <dbReference type="EMBL" id="KAL1902009.1"/>
    </source>
</evidence>
<evidence type="ECO:0000256" key="5">
    <source>
        <dbReference type="ARBA" id="ARBA00022989"/>
    </source>
</evidence>
<comment type="similarity">
    <text evidence="8">Belongs to the FIT family. Fungal FIT2B/SCS3 subfamily.</text>
</comment>
<comment type="subcellular location">
    <subcellularLocation>
        <location evidence="1 8">Endoplasmic reticulum membrane</location>
        <topology evidence="1 8">Multi-pass membrane protein</topology>
    </subcellularLocation>
</comment>
<evidence type="ECO:0000256" key="6">
    <source>
        <dbReference type="ARBA" id="ARBA00023098"/>
    </source>
</evidence>
<comment type="catalytic activity">
    <reaction evidence="8">
        <text>(5Z,8Z,11Z,14Z)-eicosatetraenoyl-CoA + H2O = S-(5Z,8Z,11Z,14Z-eicosatetraenoyl)-4'-phosphopantetheine + adenosine 3',5'-bisphosphate + 2 H(+)</text>
        <dbReference type="Rhea" id="RHEA:65568"/>
        <dbReference type="ChEBI" id="CHEBI:15377"/>
        <dbReference type="ChEBI" id="CHEBI:15378"/>
        <dbReference type="ChEBI" id="CHEBI:57368"/>
        <dbReference type="ChEBI" id="CHEBI:58343"/>
        <dbReference type="ChEBI" id="CHEBI:156554"/>
    </reaction>
</comment>
<keyword evidence="2 8" id="KW-0812">Transmembrane</keyword>
<reference evidence="10 11" key="1">
    <citation type="journal article" date="2024" name="IMA Fungus">
        <title>IMA Genome - F19 : A genome assembly and annotation guide to empower mycologists, including annotated draft genome sequences of Ceratocystis pirilliformis, Diaporthe australafricana, Fusarium ophioides, Paecilomyces lecythidis, and Sporothrix stenoceras.</title>
        <authorList>
            <person name="Aylward J."/>
            <person name="Wilson A.M."/>
            <person name="Visagie C.M."/>
            <person name="Spraker J."/>
            <person name="Barnes I."/>
            <person name="Buitendag C."/>
            <person name="Ceriani C."/>
            <person name="Del Mar Angel L."/>
            <person name="du Plessis D."/>
            <person name="Fuchs T."/>
            <person name="Gasser K."/>
            <person name="Kramer D."/>
            <person name="Li W."/>
            <person name="Munsamy K."/>
            <person name="Piso A."/>
            <person name="Price J.L."/>
            <person name="Sonnekus B."/>
            <person name="Thomas C."/>
            <person name="van der Nest A."/>
            <person name="van Dijk A."/>
            <person name="van Heerden A."/>
            <person name="van Vuuren N."/>
            <person name="Yilmaz N."/>
            <person name="Duong T.A."/>
            <person name="van der Merwe N.A."/>
            <person name="Wingfield M.J."/>
            <person name="Wingfield B.D."/>
        </authorList>
    </citation>
    <scope>NUCLEOTIDE SEQUENCE [LARGE SCALE GENOMIC DNA]</scope>
    <source>
        <strain evidence="10 11">CMW 5346</strain>
    </source>
</reference>
<evidence type="ECO:0000256" key="1">
    <source>
        <dbReference type="ARBA" id="ARBA00004477"/>
    </source>
</evidence>
<feature type="transmembrane region" description="Helical" evidence="9">
    <location>
        <begin position="225"/>
        <end position="244"/>
    </location>
</feature>
<comment type="catalytic activity">
    <reaction evidence="8">
        <text>(9Z)-octadecenoyl-CoA + H2O = S-(9Z-octadecenoyl)-4'-phosphopantetheine + adenosine 3',5'-bisphosphate + 2 H(+)</text>
        <dbReference type="Rhea" id="RHEA:65564"/>
        <dbReference type="ChEBI" id="CHEBI:15377"/>
        <dbReference type="ChEBI" id="CHEBI:15378"/>
        <dbReference type="ChEBI" id="CHEBI:57387"/>
        <dbReference type="ChEBI" id="CHEBI:58343"/>
        <dbReference type="ChEBI" id="CHEBI:156553"/>
    </reaction>
</comment>
<organism evidence="10 11">
    <name type="scientific">Sporothrix stenoceras</name>
    <dbReference type="NCBI Taxonomy" id="5173"/>
    <lineage>
        <taxon>Eukaryota</taxon>
        <taxon>Fungi</taxon>
        <taxon>Dikarya</taxon>
        <taxon>Ascomycota</taxon>
        <taxon>Pezizomycotina</taxon>
        <taxon>Sordariomycetes</taxon>
        <taxon>Sordariomycetidae</taxon>
        <taxon>Ophiostomatales</taxon>
        <taxon>Ophiostomataceae</taxon>
        <taxon>Sporothrix</taxon>
    </lineage>
</organism>
<comment type="catalytic activity">
    <reaction evidence="8">
        <text>an acyl-CoA + H2O = an acyl-4'-phosphopantetheine + adenosine 3',5'-bisphosphate + 2 H(+)</text>
        <dbReference type="Rhea" id="RHEA:50044"/>
        <dbReference type="ChEBI" id="CHEBI:15377"/>
        <dbReference type="ChEBI" id="CHEBI:15378"/>
        <dbReference type="ChEBI" id="CHEBI:58342"/>
        <dbReference type="ChEBI" id="CHEBI:58343"/>
        <dbReference type="ChEBI" id="CHEBI:132023"/>
    </reaction>
</comment>
<evidence type="ECO:0000256" key="3">
    <source>
        <dbReference type="ARBA" id="ARBA00022801"/>
    </source>
</evidence>
<evidence type="ECO:0000256" key="8">
    <source>
        <dbReference type="HAMAP-Rule" id="MF_03231"/>
    </source>
</evidence>
<evidence type="ECO:0000256" key="9">
    <source>
        <dbReference type="SAM" id="Phobius"/>
    </source>
</evidence>
<sequence length="387" mass="41602">MATDRSASPASASAQATARRGSPYLPTSRESLLLAVFPVLLLFGTLFSLLSPQTRAAAAVKAASTSAASGTAHYPQAPGLAPSYFARKDNLLNVFFVKRGWFWITVAFAFFVGTHPYYSEASAPRKQVLGRRAAAILRWALVTGWWFLVTQWFFGPALIDRNYRLTGGGCEALQALTDEAEAKMESGEGGRHAEATHRFLEAATASACKHAGGQWRGGHDISGHVFLLVLGTTFLAQEVGWVLWRQARRRAAISGGVPGSTSHNSSSARVVDTRSVVMDDGAVKSVEVEAGLSTGSNGEQSSNATRAGLVQPDTRSANSALLSRIALRVAMAVIGLSLWMLLMTAIYFHTWFEKLTGLLVALTGFYSVYVLPRWVPALRRIVGLPGL</sequence>
<proteinExistence type="inferred from homology"/>
<feature type="transmembrane region" description="Helical" evidence="9">
    <location>
        <begin position="139"/>
        <end position="159"/>
    </location>
</feature>
<keyword evidence="8" id="KW-0594">Phospholipid biosynthesis</keyword>
<keyword evidence="5 8" id="KW-1133">Transmembrane helix</keyword>
<evidence type="ECO:0000256" key="7">
    <source>
        <dbReference type="ARBA" id="ARBA00023136"/>
    </source>
</evidence>
<keyword evidence="11" id="KW-1185">Reference proteome</keyword>
<feature type="active site" evidence="8">
    <location>
        <position position="224"/>
    </location>
</feature>
<keyword evidence="4 8" id="KW-0256">Endoplasmic reticulum</keyword>